<keyword evidence="3" id="KW-0732">Signal</keyword>
<dbReference type="Proteomes" id="UP000255124">
    <property type="component" value="Unassembled WGS sequence"/>
</dbReference>
<dbReference type="AlphaFoldDB" id="A0A380WV39"/>
<accession>A0A380WV39</accession>
<keyword evidence="1" id="KW-0175">Coiled coil</keyword>
<feature type="coiled-coil region" evidence="1">
    <location>
        <begin position="398"/>
        <end position="468"/>
    </location>
</feature>
<name>A0A380WV39_9FIRM</name>
<evidence type="ECO:0000256" key="1">
    <source>
        <dbReference type="SAM" id="Coils"/>
    </source>
</evidence>
<feature type="signal peptide" evidence="3">
    <location>
        <begin position="1"/>
        <end position="26"/>
    </location>
</feature>
<proteinExistence type="predicted"/>
<feature type="chain" id="PRO_5016789489" evidence="3">
    <location>
        <begin position="27"/>
        <end position="622"/>
    </location>
</feature>
<sequence>MKVKKIKSYTCLALALTLVLPVTAHASDEVEKEMLSLTSDEKTSDNGQKDSLLSPSLDMDFDKEDSAIKYTINIAKTNKKDKLQAIFYLRENSNLENLDLESDENISQDKVKVANESGLKKITIDLEDQTSIKLKAHIKEGMTDNFAFDYIIANDSQTAFASKRVNSFIAKDENGKDILKANDANKLNSMLYGKFLDEKTIEWSDFLLNDSNKDILANYDFKLSNNQKDLSKITIQTYKASKDGLVEENSADYDFGNIENLLLPANGGVKITFKSNVDQEETVFTANDSKLKRDEKTDESKDTTSEVDSLKATIDANDKKIKEEIQNVDKNSVASSKENDLSQLSKDIDYRNKAILSEMKAIDSKQASPEESSGDQLKTVVLNENSSDSKNDKDEVDVDDLKEDIDNRNIEIQKAMQEVDQQYLLYMNQTQNTNKIAANTDQDVDNLIIELDNRNQAIQEELEKIYGKYAVNSIMDLNKSIDDETYELLTDVDKNNEKIDEIIDQVKLSIEANKVLDNKEELENIKVLLDDVDNLSANNEKALETIDKKEENPTISQSFKNVVPGYSENVYKDLEKVVTVTLDPLKDTQNSEKKVSKEQAQKKYPTIAKYLKDLKLVRDLLK</sequence>
<organism evidence="4 5">
    <name type="scientific">Anaerococcus octavius</name>
    <dbReference type="NCBI Taxonomy" id="54007"/>
    <lineage>
        <taxon>Bacteria</taxon>
        <taxon>Bacillati</taxon>
        <taxon>Bacillota</taxon>
        <taxon>Tissierellia</taxon>
        <taxon>Tissierellales</taxon>
        <taxon>Peptoniphilaceae</taxon>
        <taxon>Anaerococcus</taxon>
    </lineage>
</organism>
<evidence type="ECO:0000256" key="3">
    <source>
        <dbReference type="SAM" id="SignalP"/>
    </source>
</evidence>
<dbReference type="EMBL" id="UFTA01000002">
    <property type="protein sequence ID" value="SUU92927.1"/>
    <property type="molecule type" value="Genomic_DNA"/>
</dbReference>
<reference evidence="4 5" key="1">
    <citation type="submission" date="2018-06" db="EMBL/GenBank/DDBJ databases">
        <authorList>
            <consortium name="Pathogen Informatics"/>
            <person name="Doyle S."/>
        </authorList>
    </citation>
    <scope>NUCLEOTIDE SEQUENCE [LARGE SCALE GENOMIC DNA]</scope>
    <source>
        <strain evidence="4 5">NCTC9810</strain>
    </source>
</reference>
<feature type="region of interest" description="Disordered" evidence="2">
    <location>
        <begin position="35"/>
        <end position="55"/>
    </location>
</feature>
<evidence type="ECO:0000313" key="5">
    <source>
        <dbReference type="Proteomes" id="UP000255124"/>
    </source>
</evidence>
<dbReference type="OrthoDB" id="1689178at2"/>
<dbReference type="RefSeq" id="WP_115595557.1">
    <property type="nucleotide sequence ID" value="NZ_UFTA01000002.1"/>
</dbReference>
<feature type="compositionally biased region" description="Basic and acidic residues" evidence="2">
    <location>
        <begin position="35"/>
        <end position="48"/>
    </location>
</feature>
<protein>
    <submittedName>
        <fullName evidence="4">Uncharacterized protein</fullName>
    </submittedName>
</protein>
<evidence type="ECO:0000313" key="4">
    <source>
        <dbReference type="EMBL" id="SUU92927.1"/>
    </source>
</evidence>
<feature type="coiled-coil region" evidence="1">
    <location>
        <begin position="518"/>
        <end position="552"/>
    </location>
</feature>
<gene>
    <name evidence="4" type="ORF">NCTC9810_01275</name>
</gene>
<evidence type="ECO:0000256" key="2">
    <source>
        <dbReference type="SAM" id="MobiDB-lite"/>
    </source>
</evidence>